<reference evidence="2" key="1">
    <citation type="submission" date="2020-11" db="EMBL/GenBank/DDBJ databases">
        <authorList>
            <person name="Tran Van P."/>
        </authorList>
    </citation>
    <scope>NUCLEOTIDE SEQUENCE</scope>
</reference>
<name>A0A7R9J060_TIMCA</name>
<proteinExistence type="predicted"/>
<accession>A0A7R9J060</accession>
<organism evidence="2">
    <name type="scientific">Timema californicum</name>
    <name type="common">California timema</name>
    <name type="synonym">Walking stick</name>
    <dbReference type="NCBI Taxonomy" id="61474"/>
    <lineage>
        <taxon>Eukaryota</taxon>
        <taxon>Metazoa</taxon>
        <taxon>Ecdysozoa</taxon>
        <taxon>Arthropoda</taxon>
        <taxon>Hexapoda</taxon>
        <taxon>Insecta</taxon>
        <taxon>Pterygota</taxon>
        <taxon>Neoptera</taxon>
        <taxon>Polyneoptera</taxon>
        <taxon>Phasmatodea</taxon>
        <taxon>Timematodea</taxon>
        <taxon>Timematoidea</taxon>
        <taxon>Timematidae</taxon>
        <taxon>Timema</taxon>
    </lineage>
</organism>
<dbReference type="EMBL" id="OE179834">
    <property type="protein sequence ID" value="CAD7569879.1"/>
    <property type="molecule type" value="Genomic_DNA"/>
</dbReference>
<feature type="region of interest" description="Disordered" evidence="1">
    <location>
        <begin position="300"/>
        <end position="353"/>
    </location>
</feature>
<evidence type="ECO:0000256" key="1">
    <source>
        <dbReference type="SAM" id="MobiDB-lite"/>
    </source>
</evidence>
<sequence length="525" mass="57488">MVGENAELKSRTTLACVRVPRVRTGEATLTECLKNNPSHEQQTYSGIKERDLIQSQQSLTRATDRRMARRCLGMTQAHKTRGTRSSEEKWKSRLRRRQDTLEARNLILNGTCKQAIPIERLQYVGEESANIFGLRVPCGQHNEPSCLLSQFSRLKCYLSIQVAPYLSSRAYSSGRAKLFKHVCTTGFIGVRRVALDIRIVILSCKLYTRLNASIQFARLFTLEMTTAWINATNSRDDPAAKPRSSTVSPNTEPLPSYCGGHPVPFRESCRQVSQEGGCVGCILAEKLVGRNASKVIAVDDHTRASSSSSSSSSAASLDKREQTGSGGERLTPPPDSQGGADLDDIDKSNRVSSKNLTQPRHIIVRFVFYRKHSEAFRKDSKLVVTVQTVARRWTHTVCTSRLVPVSCLATARGQGGEGELENHLGKTTPSSPDRDSNLDPPVLSSRAQHDKLVSQLGHRGTHDGLSASRGGLAELRSRVLVKPALGHGQGRSLLIATDYLPGHPYPAGGPTTPSLMRLWISAGGS</sequence>
<feature type="region of interest" description="Disordered" evidence="1">
    <location>
        <begin position="233"/>
        <end position="255"/>
    </location>
</feature>
<gene>
    <name evidence="2" type="ORF">TCMB3V08_LOCUS2600</name>
</gene>
<dbReference type="AlphaFoldDB" id="A0A7R9J060"/>
<feature type="compositionally biased region" description="Low complexity" evidence="1">
    <location>
        <begin position="304"/>
        <end position="316"/>
    </location>
</feature>
<feature type="compositionally biased region" description="Polar residues" evidence="1">
    <location>
        <begin position="243"/>
        <end position="253"/>
    </location>
</feature>
<protein>
    <submittedName>
        <fullName evidence="2">(California timema) hypothetical protein</fullName>
    </submittedName>
</protein>
<feature type="region of interest" description="Disordered" evidence="1">
    <location>
        <begin position="412"/>
        <end position="443"/>
    </location>
</feature>
<evidence type="ECO:0000313" key="2">
    <source>
        <dbReference type="EMBL" id="CAD7569879.1"/>
    </source>
</evidence>